<evidence type="ECO:0000313" key="2">
    <source>
        <dbReference type="EMBL" id="KAJ1182166.1"/>
    </source>
</evidence>
<keyword evidence="3" id="KW-1185">Reference proteome</keyword>
<gene>
    <name evidence="2" type="ORF">NDU88_007360</name>
</gene>
<evidence type="ECO:0000256" key="1">
    <source>
        <dbReference type="SAM" id="MobiDB-lite"/>
    </source>
</evidence>
<sequence length="123" mass="13563">MQAHTQSGQIKAKTNLEPGQRHPTPSQKLSSVGYLNCASERMEEGHEQAWPDNNDQLPLSDQFCSSPRRMSSDKCPETHRIAYSLILQQAMSSNSKRWHQEPGTNRGDSVIPEAGAVTDADSG</sequence>
<reference evidence="2" key="1">
    <citation type="journal article" date="2022" name="bioRxiv">
        <title>Sequencing and chromosome-scale assembly of the giantPleurodeles waltlgenome.</title>
        <authorList>
            <person name="Brown T."/>
            <person name="Elewa A."/>
            <person name="Iarovenko S."/>
            <person name="Subramanian E."/>
            <person name="Araus A.J."/>
            <person name="Petzold A."/>
            <person name="Susuki M."/>
            <person name="Suzuki K.-i.T."/>
            <person name="Hayashi T."/>
            <person name="Toyoda A."/>
            <person name="Oliveira C."/>
            <person name="Osipova E."/>
            <person name="Leigh N.D."/>
            <person name="Simon A."/>
            <person name="Yun M.H."/>
        </authorList>
    </citation>
    <scope>NUCLEOTIDE SEQUENCE</scope>
    <source>
        <strain evidence="2">20211129_DDA</strain>
        <tissue evidence="2">Liver</tissue>
    </source>
</reference>
<name>A0AAV7U0X7_PLEWA</name>
<accession>A0AAV7U0X7</accession>
<feature type="region of interest" description="Disordered" evidence="1">
    <location>
        <begin position="93"/>
        <end position="123"/>
    </location>
</feature>
<proteinExistence type="predicted"/>
<evidence type="ECO:0000313" key="3">
    <source>
        <dbReference type="Proteomes" id="UP001066276"/>
    </source>
</evidence>
<dbReference type="EMBL" id="JANPWB010000006">
    <property type="protein sequence ID" value="KAJ1182166.1"/>
    <property type="molecule type" value="Genomic_DNA"/>
</dbReference>
<organism evidence="2 3">
    <name type="scientific">Pleurodeles waltl</name>
    <name type="common">Iberian ribbed newt</name>
    <dbReference type="NCBI Taxonomy" id="8319"/>
    <lineage>
        <taxon>Eukaryota</taxon>
        <taxon>Metazoa</taxon>
        <taxon>Chordata</taxon>
        <taxon>Craniata</taxon>
        <taxon>Vertebrata</taxon>
        <taxon>Euteleostomi</taxon>
        <taxon>Amphibia</taxon>
        <taxon>Batrachia</taxon>
        <taxon>Caudata</taxon>
        <taxon>Salamandroidea</taxon>
        <taxon>Salamandridae</taxon>
        <taxon>Pleurodelinae</taxon>
        <taxon>Pleurodeles</taxon>
    </lineage>
</organism>
<protein>
    <submittedName>
        <fullName evidence="2">Uncharacterized protein</fullName>
    </submittedName>
</protein>
<comment type="caution">
    <text evidence="2">The sequence shown here is derived from an EMBL/GenBank/DDBJ whole genome shotgun (WGS) entry which is preliminary data.</text>
</comment>
<feature type="region of interest" description="Disordered" evidence="1">
    <location>
        <begin position="1"/>
        <end position="31"/>
    </location>
</feature>
<dbReference type="AlphaFoldDB" id="A0AAV7U0X7"/>
<dbReference type="Proteomes" id="UP001066276">
    <property type="component" value="Chromosome 3_2"/>
</dbReference>